<dbReference type="Proteomes" id="UP000828390">
    <property type="component" value="Unassembled WGS sequence"/>
</dbReference>
<sequence length="116" mass="12983">MARTIVAGPGEFEPSGFDCILALEWAVTGSTDTKPKHQYLDQDRFQAVLTVHTDVVQVVLTIHTETKPELIQHEKANDNHQTAVIKTKDWINRQESDSFVALGSLPYPAQKRSLDP</sequence>
<accession>A0A9D4IEU4</accession>
<reference evidence="1" key="1">
    <citation type="journal article" date="2019" name="bioRxiv">
        <title>The Genome of the Zebra Mussel, Dreissena polymorpha: A Resource for Invasive Species Research.</title>
        <authorList>
            <person name="McCartney M.A."/>
            <person name="Auch B."/>
            <person name="Kono T."/>
            <person name="Mallez S."/>
            <person name="Zhang Y."/>
            <person name="Obille A."/>
            <person name="Becker A."/>
            <person name="Abrahante J.E."/>
            <person name="Garbe J."/>
            <person name="Badalamenti J.P."/>
            <person name="Herman A."/>
            <person name="Mangelson H."/>
            <person name="Liachko I."/>
            <person name="Sullivan S."/>
            <person name="Sone E.D."/>
            <person name="Koren S."/>
            <person name="Silverstein K.A.T."/>
            <person name="Beckman K.B."/>
            <person name="Gohl D.M."/>
        </authorList>
    </citation>
    <scope>NUCLEOTIDE SEQUENCE</scope>
    <source>
        <strain evidence="1">Duluth1</strain>
        <tissue evidence="1">Whole animal</tissue>
    </source>
</reference>
<dbReference type="EMBL" id="JAIWYP010000009">
    <property type="protein sequence ID" value="KAH3770854.1"/>
    <property type="molecule type" value="Genomic_DNA"/>
</dbReference>
<reference evidence="1" key="2">
    <citation type="submission" date="2020-11" db="EMBL/GenBank/DDBJ databases">
        <authorList>
            <person name="McCartney M.A."/>
            <person name="Auch B."/>
            <person name="Kono T."/>
            <person name="Mallez S."/>
            <person name="Becker A."/>
            <person name="Gohl D.M."/>
            <person name="Silverstein K.A.T."/>
            <person name="Koren S."/>
            <person name="Bechman K.B."/>
            <person name="Herman A."/>
            <person name="Abrahante J.E."/>
            <person name="Garbe J."/>
        </authorList>
    </citation>
    <scope>NUCLEOTIDE SEQUENCE</scope>
    <source>
        <strain evidence="1">Duluth1</strain>
        <tissue evidence="1">Whole animal</tissue>
    </source>
</reference>
<gene>
    <name evidence="1" type="ORF">DPMN_172151</name>
</gene>
<name>A0A9D4IEU4_DREPO</name>
<evidence type="ECO:0000313" key="1">
    <source>
        <dbReference type="EMBL" id="KAH3770854.1"/>
    </source>
</evidence>
<protein>
    <submittedName>
        <fullName evidence="1">Uncharacterized protein</fullName>
    </submittedName>
</protein>
<organism evidence="1 2">
    <name type="scientific">Dreissena polymorpha</name>
    <name type="common">Zebra mussel</name>
    <name type="synonym">Mytilus polymorpha</name>
    <dbReference type="NCBI Taxonomy" id="45954"/>
    <lineage>
        <taxon>Eukaryota</taxon>
        <taxon>Metazoa</taxon>
        <taxon>Spiralia</taxon>
        <taxon>Lophotrochozoa</taxon>
        <taxon>Mollusca</taxon>
        <taxon>Bivalvia</taxon>
        <taxon>Autobranchia</taxon>
        <taxon>Heteroconchia</taxon>
        <taxon>Euheterodonta</taxon>
        <taxon>Imparidentia</taxon>
        <taxon>Neoheterodontei</taxon>
        <taxon>Myida</taxon>
        <taxon>Dreissenoidea</taxon>
        <taxon>Dreissenidae</taxon>
        <taxon>Dreissena</taxon>
    </lineage>
</organism>
<proteinExistence type="predicted"/>
<comment type="caution">
    <text evidence="1">The sequence shown here is derived from an EMBL/GenBank/DDBJ whole genome shotgun (WGS) entry which is preliminary data.</text>
</comment>
<evidence type="ECO:0000313" key="2">
    <source>
        <dbReference type="Proteomes" id="UP000828390"/>
    </source>
</evidence>
<dbReference type="AlphaFoldDB" id="A0A9D4IEU4"/>
<keyword evidence="2" id="KW-1185">Reference proteome</keyword>